<protein>
    <submittedName>
        <fullName evidence="1">Uncharacterized protein</fullName>
    </submittedName>
</protein>
<gene>
    <name evidence="1" type="ORF">C1N76_06280</name>
</gene>
<evidence type="ECO:0000313" key="1">
    <source>
        <dbReference type="EMBL" id="AWO74182.1"/>
    </source>
</evidence>
<evidence type="ECO:0000313" key="2">
    <source>
        <dbReference type="Proteomes" id="UP000246996"/>
    </source>
</evidence>
<proteinExistence type="predicted"/>
<dbReference type="AlphaFoldDB" id="A0A2Z3N5K0"/>
<dbReference type="Proteomes" id="UP000246996">
    <property type="component" value="Chromosome"/>
</dbReference>
<reference evidence="2" key="1">
    <citation type="submission" date="2018-02" db="EMBL/GenBank/DDBJ databases">
        <title>The complete genome of bacterial strain SGAirxxxx.</title>
        <authorList>
            <person name="Schuster S.C."/>
        </authorList>
    </citation>
    <scope>NUCLEOTIDE SEQUENCE [LARGE SCALE GENOMIC DNA]</scope>
    <source>
        <strain evidence="2">SGAir0734</strain>
    </source>
</reference>
<dbReference type="EMBL" id="CP027303">
    <property type="protein sequence ID" value="AWO74182.1"/>
    <property type="molecule type" value="Genomic_DNA"/>
</dbReference>
<sequence length="106" mass="11926">MLPFLPKAAYRVDSSIQKKKPLRTHSTATNVLRPYSSLPKALARLAVGFGLGEMPFLIGFTPRQQTLPNRVPRSMPDSAHRIKLFLLPYLTPLLVPPPTLKKEHSR</sequence>
<organism evidence="1 2">
    <name type="scientific">Geobacillus thermoleovorans</name>
    <name type="common">Bacillus thermoleovorans</name>
    <dbReference type="NCBI Taxonomy" id="33941"/>
    <lineage>
        <taxon>Bacteria</taxon>
        <taxon>Bacillati</taxon>
        <taxon>Bacillota</taxon>
        <taxon>Bacilli</taxon>
        <taxon>Bacillales</taxon>
        <taxon>Anoxybacillaceae</taxon>
        <taxon>Geobacillus</taxon>
        <taxon>Geobacillus thermoleovorans group</taxon>
    </lineage>
</organism>
<name>A0A2Z3N5K0_GEOTH</name>
<accession>A0A2Z3N5K0</accession>